<dbReference type="SUPFAM" id="SSF53167">
    <property type="entry name" value="Purine and uridine phosphorylases"/>
    <property type="match status" value="1"/>
</dbReference>
<comment type="caution">
    <text evidence="2">The sequence shown here is derived from an EMBL/GenBank/DDBJ whole genome shotgun (WGS) entry which is preliminary data.</text>
</comment>
<dbReference type="GO" id="GO:0009116">
    <property type="term" value="P:nucleoside metabolic process"/>
    <property type="evidence" value="ECO:0007669"/>
    <property type="project" value="InterPro"/>
</dbReference>
<evidence type="ECO:0000313" key="3">
    <source>
        <dbReference type="Proteomes" id="UP000003915"/>
    </source>
</evidence>
<dbReference type="InterPro" id="IPR035994">
    <property type="entry name" value="Nucleoside_phosphorylase_sf"/>
</dbReference>
<gene>
    <name evidence="2" type="ORF">LTSEUGA_2958</name>
</gene>
<keyword evidence="2" id="KW-0326">Glycosidase</keyword>
<dbReference type="EC" id="3.2.2.4" evidence="2"/>
<dbReference type="InterPro" id="IPR018953">
    <property type="entry name" value="AMP_nucleoside_Pase_N"/>
</dbReference>
<protein>
    <submittedName>
        <fullName evidence="2">AMP nucleosidase</fullName>
        <ecNumber evidence="2">3.2.2.4</ecNumber>
    </submittedName>
</protein>
<dbReference type="Proteomes" id="UP000003915">
    <property type="component" value="Unassembled WGS sequence"/>
</dbReference>
<dbReference type="EMBL" id="AFCV01000755">
    <property type="protein sequence ID" value="EHC90801.1"/>
    <property type="molecule type" value="Genomic_DNA"/>
</dbReference>
<dbReference type="AlphaFoldDB" id="A0A6C8H1J4"/>
<evidence type="ECO:0000313" key="2">
    <source>
        <dbReference type="EMBL" id="EHC90801.1"/>
    </source>
</evidence>
<proteinExistence type="predicted"/>
<evidence type="ECO:0000259" key="1">
    <source>
        <dbReference type="Pfam" id="PF10423"/>
    </source>
</evidence>
<name>A0A6C8H1J4_SALET</name>
<organism evidence="2 3">
    <name type="scientific">Salmonella enterica subsp. enterica serovar Uganda str. R8-3404</name>
    <dbReference type="NCBI Taxonomy" id="913083"/>
    <lineage>
        <taxon>Bacteria</taxon>
        <taxon>Pseudomonadati</taxon>
        <taxon>Pseudomonadota</taxon>
        <taxon>Gammaproteobacteria</taxon>
        <taxon>Enterobacterales</taxon>
        <taxon>Enterobacteriaceae</taxon>
        <taxon>Salmonella</taxon>
    </lineage>
</organism>
<dbReference type="Gene3D" id="3.30.1730.10">
    <property type="entry name" value="AMP nucleoside phosphorylase, N-terminal domain"/>
    <property type="match status" value="1"/>
</dbReference>
<dbReference type="Pfam" id="PF10423">
    <property type="entry name" value="AMNp_N"/>
    <property type="match status" value="1"/>
</dbReference>
<dbReference type="InterPro" id="IPR037109">
    <property type="entry name" value="AMP_N_sf"/>
</dbReference>
<sequence length="124" mass="13995">MENKGTNLTPEQALDRLEELYEQSVNALREAIADYVDNGTLPDPHARLNGLFVYPSLSVSWDGATPNPPKTRAFGRFTHPGCYTTTVTRPALFRAYLLEQLNLVYHDYGAHIAVVYHDYGAHMR</sequence>
<reference evidence="2 3" key="1">
    <citation type="journal article" date="2011" name="BMC Genomics">
        <title>Genome sequencing reveals diversification of virulence factor content and possible host adaptation in distinct subpopulations of Salmonella enterica.</title>
        <authorList>
            <person name="den Bakker H.C."/>
            <person name="Moreno Switt A.I."/>
            <person name="Govoni G."/>
            <person name="Cummings C.A."/>
            <person name="Ranieri M.L."/>
            <person name="Degoricija L."/>
            <person name="Hoelzer K."/>
            <person name="Rodriguez-Rivera L.D."/>
            <person name="Brown S."/>
            <person name="Bolchacova E."/>
            <person name="Furtado M.R."/>
            <person name="Wiedmann M."/>
        </authorList>
    </citation>
    <scope>NUCLEOTIDE SEQUENCE [LARGE SCALE GENOMIC DNA]</scope>
    <source>
        <strain evidence="2 3">R8-3404</strain>
    </source>
</reference>
<feature type="domain" description="AMP nucleoside phosphorylase N-terminal" evidence="1">
    <location>
        <begin position="12"/>
        <end position="114"/>
    </location>
</feature>
<dbReference type="GO" id="GO:0008714">
    <property type="term" value="F:AMP nucleosidase activity"/>
    <property type="evidence" value="ECO:0007669"/>
    <property type="project" value="UniProtKB-EC"/>
</dbReference>
<keyword evidence="2" id="KW-0378">Hydrolase</keyword>
<accession>A0A6C8H1J4</accession>